<dbReference type="GO" id="GO:0004089">
    <property type="term" value="F:carbonate dehydratase activity"/>
    <property type="evidence" value="ECO:0007669"/>
    <property type="project" value="UniProtKB-EC"/>
</dbReference>
<dbReference type="Proteomes" id="UP000683511">
    <property type="component" value="Chromosome"/>
</dbReference>
<comment type="catalytic activity">
    <reaction evidence="5">
        <text>hydrogencarbonate + H(+) = CO2 + H2O</text>
        <dbReference type="Rhea" id="RHEA:10748"/>
        <dbReference type="ChEBI" id="CHEBI:15377"/>
        <dbReference type="ChEBI" id="CHEBI:15378"/>
        <dbReference type="ChEBI" id="CHEBI:16526"/>
        <dbReference type="ChEBI" id="CHEBI:17544"/>
        <dbReference type="EC" id="4.2.1.1"/>
    </reaction>
</comment>
<feature type="binding site" evidence="6">
    <location>
        <position position="100"/>
    </location>
    <ligand>
        <name>Zn(2+)</name>
        <dbReference type="ChEBI" id="CHEBI:29105"/>
    </ligand>
</feature>
<reference evidence="8" key="1">
    <citation type="submission" date="2017-04" db="EMBL/GenBank/DDBJ databases">
        <title>Genome deletions in a multicellular cyanobacterial endosymbiont for morphological adaptation in marine diatoms.</title>
        <authorList>
            <person name="Wang Y."/>
            <person name="Gao H."/>
            <person name="Li R."/>
            <person name="Xu X."/>
        </authorList>
    </citation>
    <scope>NUCLEOTIDE SEQUENCE</scope>
    <source>
        <strain evidence="8">FACHB 800</strain>
    </source>
</reference>
<evidence type="ECO:0000256" key="3">
    <source>
        <dbReference type="ARBA" id="ARBA00022833"/>
    </source>
</evidence>
<dbReference type="SMART" id="SM00947">
    <property type="entry name" value="Pro_CA"/>
    <property type="match status" value="1"/>
</dbReference>
<dbReference type="PANTHER" id="PTHR11002">
    <property type="entry name" value="CARBONIC ANHYDRASE"/>
    <property type="match status" value="1"/>
</dbReference>
<evidence type="ECO:0000313" key="9">
    <source>
        <dbReference type="Proteomes" id="UP000683511"/>
    </source>
</evidence>
<dbReference type="EC" id="4.2.1.1" evidence="2"/>
<keyword evidence="6" id="KW-0479">Metal-binding</keyword>
<feature type="transmembrane region" description="Helical" evidence="7">
    <location>
        <begin position="12"/>
        <end position="34"/>
    </location>
</feature>
<accession>A0A975T6Y5</accession>
<organism evidence="8 9">
    <name type="scientific">Richelia sinica FACHB-800</name>
    <dbReference type="NCBI Taxonomy" id="1357546"/>
    <lineage>
        <taxon>Bacteria</taxon>
        <taxon>Bacillati</taxon>
        <taxon>Cyanobacteriota</taxon>
        <taxon>Cyanophyceae</taxon>
        <taxon>Nostocales</taxon>
        <taxon>Nostocaceae</taxon>
        <taxon>Richelia</taxon>
    </lineage>
</organism>
<keyword evidence="4" id="KW-0456">Lyase</keyword>
<keyword evidence="3 6" id="KW-0862">Zinc</keyword>
<dbReference type="KEGG" id="rsin:B6N60_01958"/>
<evidence type="ECO:0000256" key="5">
    <source>
        <dbReference type="ARBA" id="ARBA00048348"/>
    </source>
</evidence>
<feature type="binding site" evidence="6">
    <location>
        <position position="153"/>
    </location>
    <ligand>
        <name>Zn(2+)</name>
        <dbReference type="ChEBI" id="CHEBI:29105"/>
    </ligand>
</feature>
<dbReference type="InterPro" id="IPR001765">
    <property type="entry name" value="Carbonic_anhydrase"/>
</dbReference>
<evidence type="ECO:0000256" key="7">
    <source>
        <dbReference type="SAM" id="Phobius"/>
    </source>
</evidence>
<dbReference type="AlphaFoldDB" id="A0A975T6Y5"/>
<sequence length="241" mass="26175">MSKINGFIGRRHLMRLFGISSIGIGGVTTFSHILEPIQKTAIADTQPEKFTPINANEALRRLLSGNQRFITQKRKYPHQSQARLQSVAKGQTPFASILGCADSRVPAEIIFDQGIGDLFVVRVAGNVASDMAIGNLEYSTLVLGSQLIVVLGHERCGAVAEAVKNEPLPGKIGLIVDGIKPALFNIKVPGNDNQNAIIANIKYQVEKLQQSPTLAKLIQEHKLKIVGAFYDLDTGKVQIIN</sequence>
<dbReference type="InterPro" id="IPR015892">
    <property type="entry name" value="Carbonic_anhydrase_CS"/>
</dbReference>
<dbReference type="SUPFAM" id="SSF53056">
    <property type="entry name" value="beta-carbonic anhydrase, cab"/>
    <property type="match status" value="1"/>
</dbReference>
<dbReference type="Gene3D" id="3.40.1050.10">
    <property type="entry name" value="Carbonic anhydrase"/>
    <property type="match status" value="1"/>
</dbReference>
<dbReference type="Pfam" id="PF00484">
    <property type="entry name" value="Pro_CA"/>
    <property type="match status" value="1"/>
</dbReference>
<evidence type="ECO:0000256" key="4">
    <source>
        <dbReference type="ARBA" id="ARBA00023239"/>
    </source>
</evidence>
<evidence type="ECO:0000313" key="8">
    <source>
        <dbReference type="EMBL" id="QXE23269.1"/>
    </source>
</evidence>
<dbReference type="CDD" id="cd03378">
    <property type="entry name" value="beta_CA_cladeC"/>
    <property type="match status" value="1"/>
</dbReference>
<keyword evidence="7" id="KW-0812">Transmembrane</keyword>
<comment type="similarity">
    <text evidence="1">Belongs to the beta-class carbonic anhydrase family.</text>
</comment>
<proteinExistence type="inferred from homology"/>
<dbReference type="EMBL" id="CP021056">
    <property type="protein sequence ID" value="QXE23269.1"/>
    <property type="molecule type" value="Genomic_DNA"/>
</dbReference>
<dbReference type="GO" id="GO:0015976">
    <property type="term" value="P:carbon utilization"/>
    <property type="evidence" value="ECO:0007669"/>
    <property type="project" value="InterPro"/>
</dbReference>
<keyword evidence="9" id="KW-1185">Reference proteome</keyword>
<dbReference type="InterPro" id="IPR036874">
    <property type="entry name" value="Carbonic_anhydrase_sf"/>
</dbReference>
<evidence type="ECO:0000256" key="6">
    <source>
        <dbReference type="PIRSR" id="PIRSR601765-1"/>
    </source>
</evidence>
<evidence type="ECO:0000256" key="1">
    <source>
        <dbReference type="ARBA" id="ARBA00006217"/>
    </source>
</evidence>
<name>A0A975T6Y5_9NOST</name>
<evidence type="ECO:0000256" key="2">
    <source>
        <dbReference type="ARBA" id="ARBA00012925"/>
    </source>
</evidence>
<gene>
    <name evidence="8" type="ORF">B6N60_01958</name>
</gene>
<feature type="binding site" evidence="6">
    <location>
        <position position="156"/>
    </location>
    <ligand>
        <name>Zn(2+)</name>
        <dbReference type="ChEBI" id="CHEBI:29105"/>
    </ligand>
</feature>
<dbReference type="GO" id="GO:0008270">
    <property type="term" value="F:zinc ion binding"/>
    <property type="evidence" value="ECO:0007669"/>
    <property type="project" value="InterPro"/>
</dbReference>
<protein>
    <recommendedName>
        <fullName evidence="2">carbonic anhydrase</fullName>
        <ecNumber evidence="2">4.2.1.1</ecNumber>
    </recommendedName>
</protein>
<dbReference type="PROSITE" id="PS00704">
    <property type="entry name" value="PROK_CO2_ANHYDRASE_1"/>
    <property type="match status" value="1"/>
</dbReference>
<dbReference type="RefSeq" id="WP_190603562.1">
    <property type="nucleotide sequence ID" value="NZ_CP021056.1"/>
</dbReference>
<dbReference type="PANTHER" id="PTHR11002:SF79">
    <property type="entry name" value="CARBONIC ANHYDRASE 2"/>
    <property type="match status" value="1"/>
</dbReference>
<keyword evidence="7" id="KW-1133">Transmembrane helix</keyword>
<feature type="binding site" evidence="6">
    <location>
        <position position="102"/>
    </location>
    <ligand>
        <name>Zn(2+)</name>
        <dbReference type="ChEBI" id="CHEBI:29105"/>
    </ligand>
</feature>
<comment type="cofactor">
    <cofactor evidence="6">
        <name>Zn(2+)</name>
        <dbReference type="ChEBI" id="CHEBI:29105"/>
    </cofactor>
    <text evidence="6">Binds 1 zinc ion per subunit.</text>
</comment>
<keyword evidence="7" id="KW-0472">Membrane</keyword>